<dbReference type="SUPFAM" id="SSF55021">
    <property type="entry name" value="ACT-like"/>
    <property type="match status" value="3"/>
</dbReference>
<dbReference type="InterPro" id="IPR040217">
    <property type="entry name" value="ACR1-12"/>
</dbReference>
<feature type="domain" description="ACT" evidence="3">
    <location>
        <begin position="118"/>
        <end position="195"/>
    </location>
</feature>
<dbReference type="Proteomes" id="UP001141806">
    <property type="component" value="Unassembled WGS sequence"/>
</dbReference>
<feature type="domain" description="ACT" evidence="3">
    <location>
        <begin position="333"/>
        <end position="409"/>
    </location>
</feature>
<evidence type="ECO:0000313" key="4">
    <source>
        <dbReference type="EMBL" id="KAJ4962050.1"/>
    </source>
</evidence>
<dbReference type="InterPro" id="IPR002912">
    <property type="entry name" value="ACT_dom"/>
</dbReference>
<dbReference type="CDD" id="cd04925">
    <property type="entry name" value="ACT_ACR_2"/>
    <property type="match status" value="1"/>
</dbReference>
<comment type="caution">
    <text evidence="4">The sequence shown here is derived from an EMBL/GenBank/DDBJ whole genome shotgun (WGS) entry which is preliminary data.</text>
</comment>
<accession>A0A9Q0HCC3</accession>
<dbReference type="EMBL" id="JAMYWD010000009">
    <property type="protein sequence ID" value="KAJ4962050.1"/>
    <property type="molecule type" value="Genomic_DNA"/>
</dbReference>
<feature type="domain" description="ACT" evidence="3">
    <location>
        <begin position="29"/>
        <end position="108"/>
    </location>
</feature>
<keyword evidence="1 2" id="KW-0677">Repeat</keyword>
<evidence type="ECO:0000256" key="1">
    <source>
        <dbReference type="ARBA" id="ARBA00022737"/>
    </source>
</evidence>
<reference evidence="4" key="1">
    <citation type="journal article" date="2023" name="Plant J.">
        <title>The genome of the king protea, Protea cynaroides.</title>
        <authorList>
            <person name="Chang J."/>
            <person name="Duong T.A."/>
            <person name="Schoeman C."/>
            <person name="Ma X."/>
            <person name="Roodt D."/>
            <person name="Barker N."/>
            <person name="Li Z."/>
            <person name="Van de Peer Y."/>
            <person name="Mizrachi E."/>
        </authorList>
    </citation>
    <scope>NUCLEOTIDE SEQUENCE</scope>
    <source>
        <tissue evidence="4">Young leaves</tissue>
    </source>
</reference>
<protein>
    <recommendedName>
        <fullName evidence="2">ACT domain-containing protein ACR</fullName>
    </recommendedName>
    <alternativeName>
        <fullName evidence="2">Protein ACT DOMAIN REPEATS</fullName>
    </alternativeName>
</protein>
<dbReference type="PANTHER" id="PTHR31096:SF55">
    <property type="entry name" value="ACT DOMAIN-CONTAINING PROTEIN ACR6"/>
    <property type="match status" value="1"/>
</dbReference>
<dbReference type="AlphaFoldDB" id="A0A9Q0HCC3"/>
<dbReference type="InterPro" id="IPR045865">
    <property type="entry name" value="ACT-like_dom_sf"/>
</dbReference>
<name>A0A9Q0HCC3_9MAGN</name>
<evidence type="ECO:0000313" key="5">
    <source>
        <dbReference type="Proteomes" id="UP001141806"/>
    </source>
</evidence>
<dbReference type="Pfam" id="PF01842">
    <property type="entry name" value="ACT"/>
    <property type="match status" value="1"/>
</dbReference>
<keyword evidence="5" id="KW-1185">Reference proteome</keyword>
<dbReference type="PROSITE" id="PS51671">
    <property type="entry name" value="ACT"/>
    <property type="match status" value="3"/>
</dbReference>
<proteinExistence type="predicted"/>
<evidence type="ECO:0000259" key="3">
    <source>
        <dbReference type="PROSITE" id="PS51671"/>
    </source>
</evidence>
<dbReference type="GO" id="GO:0016597">
    <property type="term" value="F:amino acid binding"/>
    <property type="evidence" value="ECO:0007669"/>
    <property type="project" value="UniProtKB-UniRule"/>
</dbReference>
<comment type="function">
    <text evidence="2">Binds amino acids.</text>
</comment>
<dbReference type="Gene3D" id="3.30.70.260">
    <property type="match status" value="2"/>
</dbReference>
<gene>
    <name evidence="4" type="ORF">NE237_021960</name>
</gene>
<organism evidence="4 5">
    <name type="scientific">Protea cynaroides</name>
    <dbReference type="NCBI Taxonomy" id="273540"/>
    <lineage>
        <taxon>Eukaryota</taxon>
        <taxon>Viridiplantae</taxon>
        <taxon>Streptophyta</taxon>
        <taxon>Embryophyta</taxon>
        <taxon>Tracheophyta</taxon>
        <taxon>Spermatophyta</taxon>
        <taxon>Magnoliopsida</taxon>
        <taxon>Proteales</taxon>
        <taxon>Proteaceae</taxon>
        <taxon>Protea</taxon>
    </lineage>
</organism>
<dbReference type="OrthoDB" id="2019938at2759"/>
<sequence length="442" mass="50153">MDDEYTKLIRRMNPPRAVIDNDSCEHATVIQVYSFNKHGILLEVIQVLTDLNLIITKANISSDGCWFMDVFNVTDHDGHKIRDGEVIDYIQQTIETDACFSPSLRSSVGMMPSKDHTCIELTGTDRPGLLSEVCAVLSDLHCHVVNAEIWTHNARAAAVVHVIDETTGRAIEDLKRLFTVKELLCNVLKGNNDLKAAKMTLPAPGATHTERRLHQMMFADRDYERIENSWLERAGDMRSRPHVTISDCTEKDYTVVTMRSKDQPKLLFDTICTLTDMQYVVFHGTVNTERKEAYQEYYFRHVDGLPVSSEAERQRVKQCLEAAIERRASEGMELELCTDDRAGLLPDITRIFRENSLSIQRAKISRQDGKARDTFYVTDVSGNPVDPEAIDSICRQIGQGILWVKRNSSLTPEPPDEATGFLFGNFFKSRTLQNFGLTDRTQ</sequence>
<dbReference type="CDD" id="cd04897">
    <property type="entry name" value="ACT_ACR_3"/>
    <property type="match status" value="1"/>
</dbReference>
<dbReference type="PANTHER" id="PTHR31096">
    <property type="entry name" value="ACT DOMAIN-CONTAINING PROTEIN ACR4-RELATED"/>
    <property type="match status" value="1"/>
</dbReference>
<evidence type="ECO:0000256" key="2">
    <source>
        <dbReference type="RuleBase" id="RU369043"/>
    </source>
</evidence>